<dbReference type="Gene3D" id="1.10.10.10">
    <property type="entry name" value="Winged helix-like DNA-binding domain superfamily/Winged helix DNA-binding domain"/>
    <property type="match status" value="1"/>
</dbReference>
<dbReference type="PRINTS" id="PR00039">
    <property type="entry name" value="HTHLYSR"/>
</dbReference>
<dbReference type="PANTHER" id="PTHR30126">
    <property type="entry name" value="HTH-TYPE TRANSCRIPTIONAL REGULATOR"/>
    <property type="match status" value="1"/>
</dbReference>
<dbReference type="CDD" id="cd08430">
    <property type="entry name" value="PBP2_IlvY"/>
    <property type="match status" value="1"/>
</dbReference>
<dbReference type="SUPFAM" id="SSF46785">
    <property type="entry name" value="Winged helix' DNA-binding domain"/>
    <property type="match status" value="1"/>
</dbReference>
<dbReference type="Gene3D" id="3.40.190.10">
    <property type="entry name" value="Periplasmic binding protein-like II"/>
    <property type="match status" value="2"/>
</dbReference>
<dbReference type="AlphaFoldDB" id="A0A090IQ76"/>
<keyword evidence="3" id="KW-0238">DNA-binding</keyword>
<dbReference type="InterPro" id="IPR037404">
    <property type="entry name" value="IlvY_PBP2"/>
</dbReference>
<evidence type="ECO:0000313" key="7">
    <source>
        <dbReference type="Proteomes" id="UP000032427"/>
    </source>
</evidence>
<dbReference type="HOGENOM" id="CLU_039613_6_1_6"/>
<dbReference type="GeneID" id="28542200"/>
<protein>
    <submittedName>
        <fullName evidence="6">HTH-type transcriptional regulator, LysR-family</fullName>
    </submittedName>
</protein>
<dbReference type="STRING" id="80852.AWOD_I_2596"/>
<dbReference type="GO" id="GO:0003700">
    <property type="term" value="F:DNA-binding transcription factor activity"/>
    <property type="evidence" value="ECO:0007669"/>
    <property type="project" value="InterPro"/>
</dbReference>
<dbReference type="Proteomes" id="UP000032427">
    <property type="component" value="Chromosome 1"/>
</dbReference>
<evidence type="ECO:0000256" key="4">
    <source>
        <dbReference type="ARBA" id="ARBA00023163"/>
    </source>
</evidence>
<dbReference type="InterPro" id="IPR000847">
    <property type="entry name" value="LysR_HTH_N"/>
</dbReference>
<evidence type="ECO:0000256" key="2">
    <source>
        <dbReference type="ARBA" id="ARBA00023015"/>
    </source>
</evidence>
<comment type="similarity">
    <text evidence="1">Belongs to the LysR transcriptional regulatory family.</text>
</comment>
<dbReference type="InterPro" id="IPR005119">
    <property type="entry name" value="LysR_subst-bd"/>
</dbReference>
<sequence>MNIKLLQTFLHLCESHSFTQTSKAMHLSPSALSRQIQKLEDDVGHPLFIRDNRSVELTTAAKQLIPIALNICAEWSGYKASSNTVNNTLKGQLNLFCSVTASYSHLPQLLNDFKVNYPHIDIKLSTGDPAQAINKIETSEVDIAISALPETLSNKLAFEIISEIPLSIIAPIGNNHFISEINKENTNWKSLPFILPESGTARNRANQWFKEQKIKPTIYAQVSGHEAIVSMVALGCGIGIAPDVVINNSPVKDKVQRLNISPIAPFKLGLCCKKSKLNDSVIQALWQVAENTFI</sequence>
<gene>
    <name evidence="6" type="ORF">AWOD_I_2596</name>
</gene>
<dbReference type="PATRIC" id="fig|80852.17.peg.2686"/>
<dbReference type="SUPFAM" id="SSF53850">
    <property type="entry name" value="Periplasmic binding protein-like II"/>
    <property type="match status" value="1"/>
</dbReference>
<evidence type="ECO:0000256" key="3">
    <source>
        <dbReference type="ARBA" id="ARBA00023125"/>
    </source>
</evidence>
<name>A0A090IQ76_9GAMM</name>
<dbReference type="Pfam" id="PF03466">
    <property type="entry name" value="LysR_substrate"/>
    <property type="match status" value="1"/>
</dbReference>
<organism evidence="6 7">
    <name type="scientific">Aliivibrio wodanis</name>
    <dbReference type="NCBI Taxonomy" id="80852"/>
    <lineage>
        <taxon>Bacteria</taxon>
        <taxon>Pseudomonadati</taxon>
        <taxon>Pseudomonadota</taxon>
        <taxon>Gammaproteobacteria</taxon>
        <taxon>Vibrionales</taxon>
        <taxon>Vibrionaceae</taxon>
        <taxon>Aliivibrio</taxon>
    </lineage>
</organism>
<dbReference type="PANTHER" id="PTHR30126:SF81">
    <property type="entry name" value="HTH-TYPE TRANSCRIPTIONAL REGULATOR ILVY"/>
    <property type="match status" value="1"/>
</dbReference>
<dbReference type="PROSITE" id="PS50931">
    <property type="entry name" value="HTH_LYSR"/>
    <property type="match status" value="1"/>
</dbReference>
<keyword evidence="7" id="KW-1185">Reference proteome</keyword>
<dbReference type="Pfam" id="PF00126">
    <property type="entry name" value="HTH_1"/>
    <property type="match status" value="1"/>
</dbReference>
<accession>A0A090IQ76</accession>
<evidence type="ECO:0000256" key="1">
    <source>
        <dbReference type="ARBA" id="ARBA00009437"/>
    </source>
</evidence>
<dbReference type="NCBIfam" id="NF008722">
    <property type="entry name" value="PRK11716.1"/>
    <property type="match status" value="1"/>
</dbReference>
<dbReference type="EMBL" id="LN554846">
    <property type="protein sequence ID" value="CED72647.1"/>
    <property type="molecule type" value="Genomic_DNA"/>
</dbReference>
<dbReference type="GO" id="GO:0000976">
    <property type="term" value="F:transcription cis-regulatory region binding"/>
    <property type="evidence" value="ECO:0007669"/>
    <property type="project" value="TreeGrafter"/>
</dbReference>
<dbReference type="OrthoDB" id="9803735at2"/>
<dbReference type="KEGG" id="awd:AWOD_I_2596"/>
<proteinExistence type="inferred from homology"/>
<dbReference type="InterPro" id="IPR036390">
    <property type="entry name" value="WH_DNA-bd_sf"/>
</dbReference>
<feature type="domain" description="HTH lysR-type" evidence="5">
    <location>
        <begin position="1"/>
        <end position="58"/>
    </location>
</feature>
<keyword evidence="4" id="KW-0804">Transcription</keyword>
<reference evidence="7" key="1">
    <citation type="submission" date="2014-09" db="EMBL/GenBank/DDBJ databases">
        <authorList>
            <person name="Hjerde E."/>
        </authorList>
    </citation>
    <scope>NUCLEOTIDE SEQUENCE [LARGE SCALE GENOMIC DNA]</scope>
    <source>
        <strain evidence="7">06/09/139</strain>
    </source>
</reference>
<evidence type="ECO:0000313" key="6">
    <source>
        <dbReference type="EMBL" id="CED72647.1"/>
    </source>
</evidence>
<evidence type="ECO:0000259" key="5">
    <source>
        <dbReference type="PROSITE" id="PS50931"/>
    </source>
</evidence>
<keyword evidence="2" id="KW-0805">Transcription regulation</keyword>
<dbReference type="InterPro" id="IPR036388">
    <property type="entry name" value="WH-like_DNA-bd_sf"/>
</dbReference>